<dbReference type="Proteomes" id="UP000242791">
    <property type="component" value="Unassembled WGS sequence"/>
</dbReference>
<evidence type="ECO:0000313" key="2">
    <source>
        <dbReference type="Proteomes" id="UP000242791"/>
    </source>
</evidence>
<dbReference type="PANTHER" id="PTHR37535:SF4">
    <property type="entry name" value="FLUG DOMAIN-CONTAINING PROTEIN"/>
    <property type="match status" value="1"/>
</dbReference>
<dbReference type="STRING" id="1658174.A0A1J9NZT0"/>
<dbReference type="OrthoDB" id="5400098at2759"/>
<dbReference type="PANTHER" id="PTHR37535">
    <property type="entry name" value="FLUG DOMAIN PROTEIN"/>
    <property type="match status" value="1"/>
</dbReference>
<dbReference type="AlphaFoldDB" id="A0A1J9NZT0"/>
<evidence type="ECO:0000313" key="1">
    <source>
        <dbReference type="EMBL" id="OJD10065.1"/>
    </source>
</evidence>
<gene>
    <name evidence="1" type="ORF">ACJ73_09953</name>
</gene>
<comment type="caution">
    <text evidence="1">The sequence shown here is derived from an EMBL/GenBank/DDBJ whole genome shotgun (WGS) entry which is preliminary data.</text>
</comment>
<protein>
    <recommendedName>
        <fullName evidence="3">FluG domain-containing protein</fullName>
    </recommendedName>
</protein>
<accession>A0A1J9NZT0</accession>
<name>A0A1J9NZT0_9EURO</name>
<dbReference type="Pfam" id="PF11917">
    <property type="entry name" value="DUF3435"/>
    <property type="match status" value="1"/>
</dbReference>
<proteinExistence type="predicted"/>
<dbReference type="InterPro" id="IPR021842">
    <property type="entry name" value="DUF3435"/>
</dbReference>
<evidence type="ECO:0008006" key="3">
    <source>
        <dbReference type="Google" id="ProtNLM"/>
    </source>
</evidence>
<organism evidence="1 2">
    <name type="scientific">Blastomyces percursus</name>
    <dbReference type="NCBI Taxonomy" id="1658174"/>
    <lineage>
        <taxon>Eukaryota</taxon>
        <taxon>Fungi</taxon>
        <taxon>Dikarya</taxon>
        <taxon>Ascomycota</taxon>
        <taxon>Pezizomycotina</taxon>
        <taxon>Eurotiomycetes</taxon>
        <taxon>Eurotiomycetidae</taxon>
        <taxon>Onygenales</taxon>
        <taxon>Ajellomycetaceae</taxon>
        <taxon>Blastomyces</taxon>
    </lineage>
</organism>
<reference evidence="1 2" key="1">
    <citation type="submission" date="2015-08" db="EMBL/GenBank/DDBJ databases">
        <title>Emmonsia species relationships and genome sequence.</title>
        <authorList>
            <person name="Cuomo C.A."/>
            <person name="Schwartz I.S."/>
            <person name="Kenyon C."/>
            <person name="De Hoog G.S."/>
            <person name="Govender N.P."/>
            <person name="Botha A."/>
            <person name="Moreno L."/>
            <person name="De Vries M."/>
            <person name="Munoz J.F."/>
            <person name="Stielow J.B."/>
        </authorList>
    </citation>
    <scope>NUCLEOTIDE SEQUENCE [LARGE SCALE GENOMIC DNA]</scope>
    <source>
        <strain evidence="1 2">EI222</strain>
    </source>
</reference>
<dbReference type="EMBL" id="LGTZ01003169">
    <property type="protein sequence ID" value="OJD10065.1"/>
    <property type="molecule type" value="Genomic_DNA"/>
</dbReference>
<keyword evidence="2" id="KW-1185">Reference proteome</keyword>
<dbReference type="VEuPathDB" id="FungiDB:ACJ73_09953"/>
<sequence>MGVDSSAHLAACTAENFRVYVDWRLKNFKVQKQSTIWVEWKFLRLLFKREIGRKVDEFVGEQISEYILGPLTDEYDLDLSIDYKPVVSVEDLVAILHYHWCLDTASVTHERYTVQNPLIMLMVAYTSSRPGALIESGCLWGSNDALCYKDIVLRVIPNPDQPVRHILVMETLNNVHRTTYIFHERDDNLALCPISHFLALALADGAFEAQGINSVEDVFPIRVQAPRNSLQLRWKQSMLNVPIFRRAMHTTEGVRISPDRALPYDTFNQYLQRLGRNAGFEYKLTPYCIRRGTANAVDGVATTSERNQVMGHSRADIFERYYISQKVKRDVQSAFIGCAARESIISAVTRFSLTRDPRVPKELSDEQKTAIERDPQLVKLSDRQKSLSKLIKRKHGSIVKAKGTELHRQYTEIGDTIRAEKQSLYRAAFERMRDEFFATIDTIEIERQLLGLSVSEISEVEDTGRNHFTFPERARLAQNLFRSSDCTVENHHELYSRRVQTIKDWVSLCNLREGPRTRTVLRTRSESDFNQLDDLIDADTFPILCPGTQCLFCLGDSQLPHSARMYSFSRPEHLRRHVQDCHLRYHANDAPLWCPHPSCVEVLADIETFKQHAYLNHNIYL</sequence>